<name>A0A1F5AY82_9BACT</name>
<evidence type="ECO:0000256" key="1">
    <source>
        <dbReference type="SAM" id="Phobius"/>
    </source>
</evidence>
<feature type="transmembrane region" description="Helical" evidence="1">
    <location>
        <begin position="26"/>
        <end position="51"/>
    </location>
</feature>
<accession>A0A1F5AY82</accession>
<reference evidence="2 3" key="1">
    <citation type="journal article" date="2016" name="Nat. Commun.">
        <title>Thousands of microbial genomes shed light on interconnected biogeochemical processes in an aquifer system.</title>
        <authorList>
            <person name="Anantharaman K."/>
            <person name="Brown C.T."/>
            <person name="Hug L.A."/>
            <person name="Sharon I."/>
            <person name="Castelle C.J."/>
            <person name="Probst A.J."/>
            <person name="Thomas B.C."/>
            <person name="Singh A."/>
            <person name="Wilkins M.J."/>
            <person name="Karaoz U."/>
            <person name="Brodie E.L."/>
            <person name="Williams K.H."/>
            <person name="Hubbard S.S."/>
            <person name="Banfield J.F."/>
        </authorList>
    </citation>
    <scope>NUCLEOTIDE SEQUENCE [LARGE SCALE GENOMIC DNA]</scope>
</reference>
<dbReference type="Gene3D" id="2.120.10.70">
    <property type="entry name" value="Fucose-specific lectin"/>
    <property type="match status" value="2"/>
</dbReference>
<keyword evidence="1" id="KW-1133">Transmembrane helix</keyword>
<keyword evidence="1" id="KW-0472">Membrane</keyword>
<evidence type="ECO:0000313" key="3">
    <source>
        <dbReference type="Proteomes" id="UP000176639"/>
    </source>
</evidence>
<gene>
    <name evidence="2" type="ORF">A2Z10_01405</name>
</gene>
<sequence length="979" mass="103604">MEKEIQKNFIALQKAKSYQLKAERGFAAIVSLLAIMSMSVVFASGFLFVTLRGIEGMQAQTNSIQGYYASEAGIEDAIYRIKNNKNIGTETVVTVGSATATTTIATVGRIKTIIAEGALANATRKVQTELELSADETDFHYGVQVGEGGVEMDQNSTITGSIYSNGNVTGSSGARITGDAWIAGGASPTLDAKWEVQNADLAFGAAVGGSVITTVDSTGDTGEYTSIALGSDGFARISYMDNSNDDLKFARCTNADCTSSVRTAVDTAGEVYEVTSLALDANDFGYISYYHDGNDDQKFTRCTNADCSAKNTTIVESSGNVGDTSAIKIGSDGFARIAYFQDDAGDVKFAQCTNADCTAKNITTVDATNYAGEWLSLALGSNGFARISYHDDTNNELKFIRCTNDDCTNKNITLIDTTNDVGKYNSLVLDASNFAQISYYDASGENLKFVRCTNEDCTSKNITTVDSSGDVGQYSSIALGSDGFARISYYDESNTALKFVRCTNADCTTKNISTVDNAASVGKYTSVTLGSDGFARISYFDDSNDDLKFARCIDNDCTPSQQRLDVAQSFQLATSTASAVRRVSLYIKKVGTPSDITVRIMKDEGGRPGDSGSDVLASGTLSASAVTTNYGWVDISFTTNPTLNPGTTYWIMTDTSLDNNNYWVWGLDSAGGYAQGSAKFSDDWDNGVWSNITGDLDFRVWVGGTDTSLDGVVVEGDVHTHSITNSSVCGDAYYQYIDTNSLNFLNAPTSPTCPTPLTNGTAYPGSIDPPLLGMPISQGNIDKWKTDAQAGGTIAGNYTVSSNVSLGPKEITGDLVMTSNNKILIVTGTIYVQGNIDISNGSTIQCDAGYGANSCVIMADGWIHVSNNGAFSGSGTAGSYLMMLTTLACDGTGATSPDGKACGHHDGAVDVHNQATGVIFYATDGMINLHNGVNITEATAYKLRLDNTATITYDVGLSNVNFSSGPSAGWAISGWKEVQ</sequence>
<dbReference type="NCBIfam" id="NF041539">
    <property type="entry name" value="choice_anch_R"/>
    <property type="match status" value="1"/>
</dbReference>
<organism evidence="2 3">
    <name type="scientific">Candidatus Azambacteria bacterium RBG_16_47_10</name>
    <dbReference type="NCBI Taxonomy" id="1797292"/>
    <lineage>
        <taxon>Bacteria</taxon>
        <taxon>Candidatus Azamiibacteriota</taxon>
    </lineage>
</organism>
<keyword evidence="1" id="KW-0812">Transmembrane</keyword>
<evidence type="ECO:0008006" key="4">
    <source>
        <dbReference type="Google" id="ProtNLM"/>
    </source>
</evidence>
<dbReference type="AlphaFoldDB" id="A0A1F5AY82"/>
<protein>
    <recommendedName>
        <fullName evidence="4">Type 4 fimbrial biogenesis protein PilX N-terminal domain-containing protein</fullName>
    </recommendedName>
</protein>
<proteinExistence type="predicted"/>
<dbReference type="EMBL" id="MEYI01000044">
    <property type="protein sequence ID" value="OGD23331.1"/>
    <property type="molecule type" value="Genomic_DNA"/>
</dbReference>
<dbReference type="Proteomes" id="UP000176639">
    <property type="component" value="Unassembled WGS sequence"/>
</dbReference>
<comment type="caution">
    <text evidence="2">The sequence shown here is derived from an EMBL/GenBank/DDBJ whole genome shotgun (WGS) entry which is preliminary data.</text>
</comment>
<evidence type="ECO:0000313" key="2">
    <source>
        <dbReference type="EMBL" id="OGD23331.1"/>
    </source>
</evidence>